<evidence type="ECO:0000313" key="2">
    <source>
        <dbReference type="EMBL" id="MFD1951414.1"/>
    </source>
</evidence>
<proteinExistence type="predicted"/>
<evidence type="ECO:0000313" key="3">
    <source>
        <dbReference type="Proteomes" id="UP001597400"/>
    </source>
</evidence>
<evidence type="ECO:0000256" key="1">
    <source>
        <dbReference type="SAM" id="Phobius"/>
    </source>
</evidence>
<dbReference type="RefSeq" id="WP_380930103.1">
    <property type="nucleotide sequence ID" value="NZ_JBHUGS010000003.1"/>
</dbReference>
<sequence>MSIRTGIPIWLYGVVATVIAVTAFGVAQVVSGAGMPFVMIATLGWVVFSVSYQRKWHQKHG</sequence>
<protein>
    <submittedName>
        <fullName evidence="2">Uncharacterized protein</fullName>
    </submittedName>
</protein>
<feature type="transmembrane region" description="Helical" evidence="1">
    <location>
        <begin position="33"/>
        <end position="52"/>
    </location>
</feature>
<keyword evidence="1" id="KW-0472">Membrane</keyword>
<dbReference type="Proteomes" id="UP001597400">
    <property type="component" value="Unassembled WGS sequence"/>
</dbReference>
<feature type="transmembrane region" description="Helical" evidence="1">
    <location>
        <begin position="7"/>
        <end position="27"/>
    </location>
</feature>
<keyword evidence="1" id="KW-0812">Transmembrane</keyword>
<keyword evidence="3" id="KW-1185">Reference proteome</keyword>
<gene>
    <name evidence="2" type="ORF">ACFSGX_11625</name>
</gene>
<name>A0ABW4U069_9SPHN</name>
<accession>A0ABW4U069</accession>
<organism evidence="2 3">
    <name type="scientific">Sphingomonas arantia</name>
    <dbReference type="NCBI Taxonomy" id="1460676"/>
    <lineage>
        <taxon>Bacteria</taxon>
        <taxon>Pseudomonadati</taxon>
        <taxon>Pseudomonadota</taxon>
        <taxon>Alphaproteobacteria</taxon>
        <taxon>Sphingomonadales</taxon>
        <taxon>Sphingomonadaceae</taxon>
        <taxon>Sphingomonas</taxon>
    </lineage>
</organism>
<comment type="caution">
    <text evidence="2">The sequence shown here is derived from an EMBL/GenBank/DDBJ whole genome shotgun (WGS) entry which is preliminary data.</text>
</comment>
<dbReference type="EMBL" id="JBHUGS010000003">
    <property type="protein sequence ID" value="MFD1951414.1"/>
    <property type="molecule type" value="Genomic_DNA"/>
</dbReference>
<reference evidence="3" key="1">
    <citation type="journal article" date="2019" name="Int. J. Syst. Evol. Microbiol.">
        <title>The Global Catalogue of Microorganisms (GCM) 10K type strain sequencing project: providing services to taxonomists for standard genome sequencing and annotation.</title>
        <authorList>
            <consortium name="The Broad Institute Genomics Platform"/>
            <consortium name="The Broad Institute Genome Sequencing Center for Infectious Disease"/>
            <person name="Wu L."/>
            <person name="Ma J."/>
        </authorList>
    </citation>
    <scope>NUCLEOTIDE SEQUENCE [LARGE SCALE GENOMIC DNA]</scope>
    <source>
        <strain evidence="3">CGMCC 1.12702</strain>
    </source>
</reference>
<keyword evidence="1" id="KW-1133">Transmembrane helix</keyword>